<reference evidence="3" key="1">
    <citation type="journal article" date="2019" name="Int. J. Syst. Evol. Microbiol.">
        <title>The Global Catalogue of Microorganisms (GCM) 10K type strain sequencing project: providing services to taxonomists for standard genome sequencing and annotation.</title>
        <authorList>
            <consortium name="The Broad Institute Genomics Platform"/>
            <consortium name="The Broad Institute Genome Sequencing Center for Infectious Disease"/>
            <person name="Wu L."/>
            <person name="Ma J."/>
        </authorList>
    </citation>
    <scope>NUCLEOTIDE SEQUENCE [LARGE SCALE GENOMIC DNA]</scope>
    <source>
        <strain evidence="3">CCUG 60524</strain>
    </source>
</reference>
<dbReference type="EMBL" id="JBHTJT010000002">
    <property type="protein sequence ID" value="MFD0978063.1"/>
    <property type="molecule type" value="Genomic_DNA"/>
</dbReference>
<name>A0ABW3IL48_9RHOB</name>
<sequence>MISKKMIDPIRPTDDEARALARDLLTGARYAALGVLEPGTGAPMVTRIAIGTDASSRPATLISSLSQHTAALQANPACSVLIGEPGDKGDPLTHPRLTLQCRARLVARGAPEHAELRDRWLEQHPKAKLYIDFGDFGFAILEVSRGFLNGGFGKAYVLAPRDLGMPAKG</sequence>
<gene>
    <name evidence="2" type="ORF">ACFQ2S_00200</name>
</gene>
<dbReference type="Proteomes" id="UP001597108">
    <property type="component" value="Unassembled WGS sequence"/>
</dbReference>
<dbReference type="Gene3D" id="2.30.110.10">
    <property type="entry name" value="Electron Transport, Fmn-binding Protein, Chain A"/>
    <property type="match status" value="1"/>
</dbReference>
<proteinExistence type="predicted"/>
<feature type="domain" description="CREG-like beta-barrel" evidence="1">
    <location>
        <begin position="12"/>
        <end position="156"/>
    </location>
</feature>
<evidence type="ECO:0000259" key="1">
    <source>
        <dbReference type="Pfam" id="PF13883"/>
    </source>
</evidence>
<dbReference type="InterPro" id="IPR012349">
    <property type="entry name" value="Split_barrel_FMN-bd"/>
</dbReference>
<comment type="caution">
    <text evidence="2">The sequence shown here is derived from an EMBL/GenBank/DDBJ whole genome shotgun (WGS) entry which is preliminary data.</text>
</comment>
<dbReference type="RefSeq" id="WP_386071729.1">
    <property type="nucleotide sequence ID" value="NZ_JBHTJT010000002.1"/>
</dbReference>
<keyword evidence="3" id="KW-1185">Reference proteome</keyword>
<protein>
    <submittedName>
        <fullName evidence="2">HugZ family protein</fullName>
    </submittedName>
</protein>
<accession>A0ABW3IL48</accession>
<evidence type="ECO:0000313" key="3">
    <source>
        <dbReference type="Proteomes" id="UP001597108"/>
    </source>
</evidence>
<organism evidence="2 3">
    <name type="scientific">Tropicimonas aquimaris</name>
    <dbReference type="NCBI Taxonomy" id="914152"/>
    <lineage>
        <taxon>Bacteria</taxon>
        <taxon>Pseudomonadati</taxon>
        <taxon>Pseudomonadota</taxon>
        <taxon>Alphaproteobacteria</taxon>
        <taxon>Rhodobacterales</taxon>
        <taxon>Roseobacteraceae</taxon>
        <taxon>Tropicimonas</taxon>
    </lineage>
</organism>
<dbReference type="InterPro" id="IPR055343">
    <property type="entry name" value="CREG_beta-barrel"/>
</dbReference>
<evidence type="ECO:0000313" key="2">
    <source>
        <dbReference type="EMBL" id="MFD0978063.1"/>
    </source>
</evidence>
<dbReference type="Pfam" id="PF13883">
    <property type="entry name" value="CREG_beta-barrel"/>
    <property type="match status" value="1"/>
</dbReference>
<dbReference type="SUPFAM" id="SSF50475">
    <property type="entry name" value="FMN-binding split barrel"/>
    <property type="match status" value="1"/>
</dbReference>